<feature type="transmembrane region" description="Helical" evidence="4">
    <location>
        <begin position="20"/>
        <end position="38"/>
    </location>
</feature>
<organism evidence="6 7">
    <name type="scientific">Leishmania enriettii</name>
    <dbReference type="NCBI Taxonomy" id="5663"/>
    <lineage>
        <taxon>Eukaryota</taxon>
        <taxon>Discoba</taxon>
        <taxon>Euglenozoa</taxon>
        <taxon>Kinetoplastea</taxon>
        <taxon>Metakinetoplastina</taxon>
        <taxon>Trypanosomatida</taxon>
        <taxon>Trypanosomatidae</taxon>
        <taxon>Leishmaniinae</taxon>
        <taxon>Leishmania</taxon>
    </lineage>
</organism>
<dbReference type="SUPFAM" id="SSF53448">
    <property type="entry name" value="Nucleotide-diphospho-sugar transferases"/>
    <property type="match status" value="1"/>
</dbReference>
<keyword evidence="4" id="KW-0812">Transmembrane</keyword>
<name>A0A836GP21_LEIEN</name>
<dbReference type="Pfam" id="PF00535">
    <property type="entry name" value="Glycos_transf_2"/>
    <property type="match status" value="1"/>
</dbReference>
<comment type="similarity">
    <text evidence="1">Belongs to the glycosyltransferase 2 family.</text>
</comment>
<comment type="caution">
    <text evidence="6">The sequence shown here is derived from an EMBL/GenBank/DDBJ whole genome shotgun (WGS) entry which is preliminary data.</text>
</comment>
<evidence type="ECO:0000256" key="4">
    <source>
        <dbReference type="SAM" id="Phobius"/>
    </source>
</evidence>
<dbReference type="InterPro" id="IPR001173">
    <property type="entry name" value="Glyco_trans_2-like"/>
</dbReference>
<dbReference type="EMBL" id="JAFHKP010000025">
    <property type="protein sequence ID" value="KAG5477389.1"/>
    <property type="molecule type" value="Genomic_DNA"/>
</dbReference>
<evidence type="ECO:0000313" key="6">
    <source>
        <dbReference type="EMBL" id="KAG5477389.1"/>
    </source>
</evidence>
<dbReference type="PANTHER" id="PTHR43179">
    <property type="entry name" value="RHAMNOSYLTRANSFERASE WBBL"/>
    <property type="match status" value="1"/>
</dbReference>
<dbReference type="PANTHER" id="PTHR43179:SF12">
    <property type="entry name" value="GALACTOFURANOSYLTRANSFERASE GLFT2"/>
    <property type="match status" value="1"/>
</dbReference>
<dbReference type="GeneID" id="94172297"/>
<keyword evidence="7" id="KW-1185">Reference proteome</keyword>
<evidence type="ECO:0000256" key="1">
    <source>
        <dbReference type="ARBA" id="ARBA00006739"/>
    </source>
</evidence>
<evidence type="ECO:0000256" key="2">
    <source>
        <dbReference type="ARBA" id="ARBA00022676"/>
    </source>
</evidence>
<sequence length="440" mass="51207">MPAARLHVYRGCKAVHMRIFLFTLLFVVGYITPLAIFYHRSRADTFQDVPRRRELFISDDDFFQCLTERLSYKSNHSQRIPYVLLPVTMDYQDIKQLFCNITVPITYVMFINNGEFRPLRSLLDRLVDQLSEYFGKNLFVIHHPENIGYASAVNEGLRHALTFSVDQVPWVFVTNADVRFAPGLLTEFVTRTNELTGNQKARMLLLDEEVTAESKTLKSVADARFAFRSNTPPIVTASSLPYRIRTMPPEEMKKQFAGTYGIFFTDCKEFMASFALSRLTIATVGFFDENYYPSYGEDHDYVWRINALGYKQYVSKPGQFVHFENANVNAGGDSKRYGVIKFTAYSIQSAKFGRMNFQPFRLHYRRSKWFPDSEVLETNKGRKPLPFNGIIPVDMWVLDRERRQSIWEIGENVRCARDYKHYNLNLLQFSVPPRNSTDRA</sequence>
<dbReference type="KEGG" id="lenr:94172297"/>
<protein>
    <recommendedName>
        <fullName evidence="5">Glycosyltransferase 2-like domain-containing protein</fullName>
    </recommendedName>
</protein>
<evidence type="ECO:0000259" key="5">
    <source>
        <dbReference type="Pfam" id="PF00535"/>
    </source>
</evidence>
<accession>A0A836GP21</accession>
<gene>
    <name evidence="6" type="ORF">CUR178_05092</name>
</gene>
<dbReference type="RefSeq" id="XP_067692329.1">
    <property type="nucleotide sequence ID" value="XM_067836787.1"/>
</dbReference>
<evidence type="ECO:0000256" key="3">
    <source>
        <dbReference type="ARBA" id="ARBA00022679"/>
    </source>
</evidence>
<reference evidence="6 7" key="1">
    <citation type="submission" date="2021-02" db="EMBL/GenBank/DDBJ databases">
        <title>Leishmania (Mundinia) enrietti genome sequencing and assembly.</title>
        <authorList>
            <person name="Almutairi H."/>
            <person name="Gatherer D."/>
        </authorList>
    </citation>
    <scope>NUCLEOTIDE SEQUENCE [LARGE SCALE GENOMIC DNA]</scope>
    <source>
        <strain evidence="6">CUR178</strain>
    </source>
</reference>
<dbReference type="InterPro" id="IPR029044">
    <property type="entry name" value="Nucleotide-diphossugar_trans"/>
</dbReference>
<feature type="domain" description="Glycosyltransferase 2-like" evidence="5">
    <location>
        <begin position="124"/>
        <end position="191"/>
    </location>
</feature>
<dbReference type="GO" id="GO:0016757">
    <property type="term" value="F:glycosyltransferase activity"/>
    <property type="evidence" value="ECO:0007669"/>
    <property type="project" value="UniProtKB-KW"/>
</dbReference>
<keyword evidence="3" id="KW-0808">Transferase</keyword>
<dbReference type="Gene3D" id="3.90.550.10">
    <property type="entry name" value="Spore Coat Polysaccharide Biosynthesis Protein SpsA, Chain A"/>
    <property type="match status" value="1"/>
</dbReference>
<dbReference type="AlphaFoldDB" id="A0A836GP21"/>
<dbReference type="OrthoDB" id="10267535at2759"/>
<keyword evidence="4" id="KW-1133">Transmembrane helix</keyword>
<keyword evidence="2" id="KW-0328">Glycosyltransferase</keyword>
<dbReference type="Proteomes" id="UP000674179">
    <property type="component" value="Chromosome 25"/>
</dbReference>
<proteinExistence type="inferred from homology"/>
<evidence type="ECO:0000313" key="7">
    <source>
        <dbReference type="Proteomes" id="UP000674179"/>
    </source>
</evidence>
<keyword evidence="4" id="KW-0472">Membrane</keyword>